<keyword evidence="3" id="KW-0378">Hydrolase</keyword>
<dbReference type="InterPro" id="IPR038765">
    <property type="entry name" value="Papain-like_cys_pep_sf"/>
</dbReference>
<dbReference type="Pfam" id="PF26133">
    <property type="entry name" value="DUF8039"/>
    <property type="match status" value="1"/>
</dbReference>
<evidence type="ECO:0000256" key="2">
    <source>
        <dbReference type="ARBA" id="ARBA00022670"/>
    </source>
</evidence>
<feature type="region of interest" description="Disordered" evidence="5">
    <location>
        <begin position="1"/>
        <end position="21"/>
    </location>
</feature>
<keyword evidence="2" id="KW-0645">Protease</keyword>
<dbReference type="GO" id="GO:0006508">
    <property type="term" value="P:proteolysis"/>
    <property type="evidence" value="ECO:0007669"/>
    <property type="project" value="UniProtKB-KW"/>
</dbReference>
<feature type="region of interest" description="Disordered" evidence="5">
    <location>
        <begin position="389"/>
        <end position="413"/>
    </location>
</feature>
<evidence type="ECO:0000313" key="8">
    <source>
        <dbReference type="EMBL" id="GMN24955.1"/>
    </source>
</evidence>
<dbReference type="GO" id="GO:0008234">
    <property type="term" value="F:cysteine-type peptidase activity"/>
    <property type="evidence" value="ECO:0007669"/>
    <property type="project" value="InterPro"/>
</dbReference>
<protein>
    <recommendedName>
        <fullName evidence="10">Ubiquitin-like protease family profile domain-containing protein</fullName>
    </recommendedName>
</protein>
<reference evidence="8" key="1">
    <citation type="submission" date="2023-07" db="EMBL/GenBank/DDBJ databases">
        <title>draft genome sequence of fig (Ficus carica).</title>
        <authorList>
            <person name="Takahashi T."/>
            <person name="Nishimura K."/>
        </authorList>
    </citation>
    <scope>NUCLEOTIDE SEQUENCE</scope>
</reference>
<feature type="domain" description="DUF8039" evidence="7">
    <location>
        <begin position="299"/>
        <end position="383"/>
    </location>
</feature>
<proteinExistence type="inferred from homology"/>
<dbReference type="EMBL" id="BTGU01004295">
    <property type="protein sequence ID" value="GMN24955.1"/>
    <property type="molecule type" value="Genomic_DNA"/>
</dbReference>
<feature type="region of interest" description="Disordered" evidence="5">
    <location>
        <begin position="263"/>
        <end position="295"/>
    </location>
</feature>
<dbReference type="PANTHER" id="PTHR33018:SF34">
    <property type="entry name" value="OS02G0472350 PROTEIN"/>
    <property type="match status" value="1"/>
</dbReference>
<keyword evidence="9" id="KW-1185">Reference proteome</keyword>
<dbReference type="Gene3D" id="3.40.395.10">
    <property type="entry name" value="Adenoviral Proteinase, Chain A"/>
    <property type="match status" value="1"/>
</dbReference>
<evidence type="ECO:0000256" key="3">
    <source>
        <dbReference type="ARBA" id="ARBA00022801"/>
    </source>
</evidence>
<evidence type="ECO:0000259" key="7">
    <source>
        <dbReference type="Pfam" id="PF26133"/>
    </source>
</evidence>
<dbReference type="AlphaFoldDB" id="A0AA88CNS1"/>
<dbReference type="SUPFAM" id="SSF54001">
    <property type="entry name" value="Cysteine proteinases"/>
    <property type="match status" value="1"/>
</dbReference>
<dbReference type="PANTHER" id="PTHR33018">
    <property type="entry name" value="OS10G0338966 PROTEIN-RELATED"/>
    <property type="match status" value="1"/>
</dbReference>
<evidence type="ECO:0000259" key="6">
    <source>
        <dbReference type="Pfam" id="PF02902"/>
    </source>
</evidence>
<feature type="domain" description="Ubiquitin-like protease family profile" evidence="6">
    <location>
        <begin position="490"/>
        <end position="638"/>
    </location>
</feature>
<evidence type="ECO:0000256" key="4">
    <source>
        <dbReference type="SAM" id="Coils"/>
    </source>
</evidence>
<accession>A0AA88CNS1</accession>
<dbReference type="InterPro" id="IPR003653">
    <property type="entry name" value="Peptidase_C48_C"/>
</dbReference>
<sequence>MEHSKKGRARRRNPMDPTVEGKRRATIMKRVHMARKRGERIQVTFDEKGQPEGKHGDELMSWIGVLAREHVPIWIQDWRYRDLDGLNFRYDLYKTFVEEFINEESVWTRPKKVIDNYPNIEEEDWMKFVQYRTSSQFQQLSDRGSEIRTNNEYSSRGGRDGYRKLDQEMFKKTGKWERRDGLWLEQQMGPDGELKNPACKKASELIVEYNTQESQGTFESVGTNDVLSSNKDNEVQSMRREIEELKALVRGLCANRDVEPSVDPKNVPTVDQHNSFKASCSAQEKQDGVAEPPTMPVDSQECKLYIFDEVQGGQLLVAFGRVWLESLPTDTVHGIPLGEGNVRVSINVPKLKKSPLPIPTYDATTVEDAVNGFVAWPKSLVELDMSMNKASRGPSHVPDPAAGNKKCQKKAGNKTIDSRTEVQQGAQEQKLVFDFNNINRAMRPLAYYAHSSMRQGNQIEVPIPYTIMGFDMPVFLSFEDIYEFINLQEISANCILVYMRYLEELCRINGQAEKFVFVSPSLISPVRTDTKDAGRRERADNLLSFLRDAPKERLYLVPHNRARHWVLGVIDPWEDLVLYFNPLREKKRDDFTELMNMALTDWKITTGEGIRRRRDCKTKFSNRPCPLQEGSVECGYFILGENGLDM</sequence>
<comment type="similarity">
    <text evidence="1">Belongs to the peptidase C48 family.</text>
</comment>
<gene>
    <name evidence="8" type="ORF">TIFTF001_045902</name>
</gene>
<dbReference type="InterPro" id="IPR058352">
    <property type="entry name" value="DUF8039"/>
</dbReference>
<evidence type="ECO:0008006" key="10">
    <source>
        <dbReference type="Google" id="ProtNLM"/>
    </source>
</evidence>
<evidence type="ECO:0000313" key="9">
    <source>
        <dbReference type="Proteomes" id="UP001187192"/>
    </source>
</evidence>
<feature type="compositionally biased region" description="Polar residues" evidence="5">
    <location>
        <begin position="269"/>
        <end position="283"/>
    </location>
</feature>
<organism evidence="8 9">
    <name type="scientific">Ficus carica</name>
    <name type="common">Common fig</name>
    <dbReference type="NCBI Taxonomy" id="3494"/>
    <lineage>
        <taxon>Eukaryota</taxon>
        <taxon>Viridiplantae</taxon>
        <taxon>Streptophyta</taxon>
        <taxon>Embryophyta</taxon>
        <taxon>Tracheophyta</taxon>
        <taxon>Spermatophyta</taxon>
        <taxon>Magnoliopsida</taxon>
        <taxon>eudicotyledons</taxon>
        <taxon>Gunneridae</taxon>
        <taxon>Pentapetalae</taxon>
        <taxon>rosids</taxon>
        <taxon>fabids</taxon>
        <taxon>Rosales</taxon>
        <taxon>Moraceae</taxon>
        <taxon>Ficeae</taxon>
        <taxon>Ficus</taxon>
    </lineage>
</organism>
<evidence type="ECO:0000256" key="5">
    <source>
        <dbReference type="SAM" id="MobiDB-lite"/>
    </source>
</evidence>
<evidence type="ECO:0000256" key="1">
    <source>
        <dbReference type="ARBA" id="ARBA00005234"/>
    </source>
</evidence>
<feature type="coiled-coil region" evidence="4">
    <location>
        <begin position="228"/>
        <end position="255"/>
    </location>
</feature>
<dbReference type="Pfam" id="PF02902">
    <property type="entry name" value="Peptidase_C48"/>
    <property type="match status" value="1"/>
</dbReference>
<name>A0AA88CNS1_FICCA</name>
<dbReference type="Proteomes" id="UP001187192">
    <property type="component" value="Unassembled WGS sequence"/>
</dbReference>
<keyword evidence="4" id="KW-0175">Coiled coil</keyword>
<feature type="compositionally biased region" description="Basic residues" evidence="5">
    <location>
        <begin position="1"/>
        <end position="12"/>
    </location>
</feature>
<comment type="caution">
    <text evidence="8">The sequence shown here is derived from an EMBL/GenBank/DDBJ whole genome shotgun (WGS) entry which is preliminary data.</text>
</comment>